<protein>
    <submittedName>
        <fullName evidence="2">tRNA1(Val) A37 N6-methylase TrmN6</fullName>
    </submittedName>
</protein>
<dbReference type="EMBL" id="JAFBEC010000026">
    <property type="protein sequence ID" value="MBM7635133.1"/>
    <property type="molecule type" value="Genomic_DNA"/>
</dbReference>
<dbReference type="Gene3D" id="3.40.50.150">
    <property type="entry name" value="Vaccinia Virus protein VP39"/>
    <property type="match status" value="1"/>
</dbReference>
<proteinExistence type="predicted"/>
<name>A0ABS2PI71_9BACL</name>
<dbReference type="Proteomes" id="UP000741863">
    <property type="component" value="Unassembled WGS sequence"/>
</dbReference>
<dbReference type="PROSITE" id="PS50164">
    <property type="entry name" value="GIY_YIG"/>
    <property type="match status" value="1"/>
</dbReference>
<dbReference type="CDD" id="cd10456">
    <property type="entry name" value="GIY-YIG_UPF0213"/>
    <property type="match status" value="1"/>
</dbReference>
<dbReference type="PANTHER" id="PTHR47739">
    <property type="entry name" value="TRNA1(VAL) (ADENINE(37)-N6)-METHYLTRANSFERASE"/>
    <property type="match status" value="1"/>
</dbReference>
<evidence type="ECO:0000313" key="2">
    <source>
        <dbReference type="EMBL" id="MBM7635133.1"/>
    </source>
</evidence>
<dbReference type="Pfam" id="PF13847">
    <property type="entry name" value="Methyltransf_31"/>
    <property type="match status" value="1"/>
</dbReference>
<dbReference type="InterPro" id="IPR050210">
    <property type="entry name" value="tRNA_Adenine-N(6)_MTase"/>
</dbReference>
<comment type="caution">
    <text evidence="2">The sequence shown here is derived from an EMBL/GenBank/DDBJ whole genome shotgun (WGS) entry which is preliminary data.</text>
</comment>
<evidence type="ECO:0000259" key="1">
    <source>
        <dbReference type="PROSITE" id="PS50164"/>
    </source>
</evidence>
<dbReference type="CDD" id="cd02440">
    <property type="entry name" value="AdoMet_MTases"/>
    <property type="match status" value="1"/>
</dbReference>
<reference evidence="2 3" key="1">
    <citation type="submission" date="2021-01" db="EMBL/GenBank/DDBJ databases">
        <title>Genomic Encyclopedia of Type Strains, Phase IV (KMG-IV): sequencing the most valuable type-strain genomes for metagenomic binning, comparative biology and taxonomic classification.</title>
        <authorList>
            <person name="Goeker M."/>
        </authorList>
    </citation>
    <scope>NUCLEOTIDE SEQUENCE [LARGE SCALE GENOMIC DNA]</scope>
    <source>
        <strain evidence="2 3">DSM 25540</strain>
    </source>
</reference>
<dbReference type="PANTHER" id="PTHR47739:SF1">
    <property type="entry name" value="TRNA1(VAL) (ADENINE(37)-N6)-METHYLTRANSFERASE"/>
    <property type="match status" value="1"/>
</dbReference>
<dbReference type="RefSeq" id="WP_204699848.1">
    <property type="nucleotide sequence ID" value="NZ_JAFBEC010000026.1"/>
</dbReference>
<accession>A0ABS2PI71</accession>
<gene>
    <name evidence="2" type="ORF">JOD17_004281</name>
</gene>
<feature type="domain" description="GIY-YIG" evidence="1">
    <location>
        <begin position="256"/>
        <end position="331"/>
    </location>
</feature>
<dbReference type="InterPro" id="IPR029063">
    <property type="entry name" value="SAM-dependent_MTases_sf"/>
</dbReference>
<organism evidence="2 3">
    <name type="scientific">Geomicrobium sediminis</name>
    <dbReference type="NCBI Taxonomy" id="1347788"/>
    <lineage>
        <taxon>Bacteria</taxon>
        <taxon>Bacillati</taxon>
        <taxon>Bacillota</taxon>
        <taxon>Bacilli</taxon>
        <taxon>Bacillales</taxon>
        <taxon>Geomicrobium</taxon>
    </lineage>
</organism>
<dbReference type="SUPFAM" id="SSF53335">
    <property type="entry name" value="S-adenosyl-L-methionine-dependent methyltransferases"/>
    <property type="match status" value="1"/>
</dbReference>
<keyword evidence="3" id="KW-1185">Reference proteome</keyword>
<dbReference type="Gene3D" id="3.40.1440.10">
    <property type="entry name" value="GIY-YIG endonuclease"/>
    <property type="match status" value="1"/>
</dbReference>
<evidence type="ECO:0000313" key="3">
    <source>
        <dbReference type="Proteomes" id="UP000741863"/>
    </source>
</evidence>
<dbReference type="SUPFAM" id="SSF82771">
    <property type="entry name" value="GIY-YIG endonuclease"/>
    <property type="match status" value="1"/>
</dbReference>
<dbReference type="InterPro" id="IPR000305">
    <property type="entry name" value="GIY-YIG_endonuc"/>
</dbReference>
<dbReference type="InterPro" id="IPR035901">
    <property type="entry name" value="GIY-YIG_endonuc_sf"/>
</dbReference>
<sequence length="356" mass="41074">MLLHDEERIDYIFRNRLKIIQSRERLAFSIDSILLGQFVSVKKTRGTMVDLCSGNGVIPLVMSERSTVPITGIEIQPDVVEMAKKSMRLNNRKDQIQMHCGDLKEAPEAFGRASFDVVTCNPPYYHSSLTNQNERLTLARHETELTIYDIAQVASALLKDKGKTAFVFRPERIHDLFEACTRANLEPKRLQFVHPKAGVQANIVLLEASKGGKRGLTVQEPIFVYGEDGKHTDAFQRSYNGQQVTYERRVNEKEQTDHYVYMIQCVDNTLYTGYARNVWERLRLHESGKGAKYTRGRGPFTLVHMEGFETKREALQEEWRLKQLSRVEKLQYIKERRRGVYANGHIIPGSYTDWQS</sequence>
<dbReference type="Pfam" id="PF01541">
    <property type="entry name" value="GIY-YIG"/>
    <property type="match status" value="1"/>
</dbReference>
<dbReference type="InterPro" id="IPR025714">
    <property type="entry name" value="Methyltranfer_dom"/>
</dbReference>